<dbReference type="InterPro" id="IPR035069">
    <property type="entry name" value="TTHA1013/TTHA0281-like"/>
</dbReference>
<gene>
    <name evidence="1" type="ORF">NITUZ_40409</name>
</gene>
<sequence>MINYFMVEERKFTVRATKDPTGGYSGRCLELPAAISEGETMEELLANMKEVIQLVLESIEKDCPPDEKIVVTIPT</sequence>
<dbReference type="PANTHER" id="PTHR34504:SF4">
    <property type="entry name" value="ANTITOXIN HICB"/>
    <property type="match status" value="1"/>
</dbReference>
<dbReference type="AlphaFoldDB" id="V6AUV6"/>
<dbReference type="Proteomes" id="UP000018159">
    <property type="component" value="Unassembled WGS sequence"/>
</dbReference>
<keyword evidence="2" id="KW-1185">Reference proteome</keyword>
<evidence type="ECO:0008006" key="3">
    <source>
        <dbReference type="Google" id="ProtNLM"/>
    </source>
</evidence>
<reference evidence="1 2" key="1">
    <citation type="journal article" date="2013" name="PLoS ONE">
        <title>Enrichment and Genome Sequence of the Group I.1a Ammonia-Oxidizing Archaeon ?Ca. Nitrosotenuis uzonensis? Representing a Clade Globally.</title>
        <authorList>
            <person name="Lebedeva E.V."/>
            <person name="Hatzenpichler R."/>
            <person name="Pelletier E."/>
            <person name="Schuster N."/>
            <person name="Hauzmayer S."/>
            <person name="Bulaev A."/>
            <person name="Grigor'eva N.V."/>
            <person name="Galushko A."/>
            <person name="Schmid M."/>
            <person name="Palatinszky M."/>
            <person name="Le Paslier D."/>
            <person name="Daims H."/>
            <person name="Wagner M."/>
        </authorList>
    </citation>
    <scope>NUCLEOTIDE SEQUENCE [LARGE SCALE GENOMIC DNA]</scope>
    <source>
        <strain evidence="1 2">N4</strain>
    </source>
</reference>
<evidence type="ECO:0000313" key="1">
    <source>
        <dbReference type="EMBL" id="CDI06243.1"/>
    </source>
</evidence>
<dbReference type="PANTHER" id="PTHR34504">
    <property type="entry name" value="ANTITOXIN HICB"/>
    <property type="match status" value="1"/>
</dbReference>
<dbReference type="SUPFAM" id="SSF143100">
    <property type="entry name" value="TTHA1013/TTHA0281-like"/>
    <property type="match status" value="1"/>
</dbReference>
<protein>
    <recommendedName>
        <fullName evidence="3">HicB-like antitoxin of toxin-antitoxin system domain-containing protein</fullName>
    </recommendedName>
</protein>
<comment type="caution">
    <text evidence="1">The sequence shown here is derived from an EMBL/GenBank/DDBJ whole genome shotgun (WGS) entry which is preliminary data.</text>
</comment>
<dbReference type="Gene3D" id="3.30.160.250">
    <property type="match status" value="1"/>
</dbReference>
<evidence type="ECO:0000313" key="2">
    <source>
        <dbReference type="Proteomes" id="UP000018159"/>
    </source>
</evidence>
<dbReference type="InterPro" id="IPR051404">
    <property type="entry name" value="TA_system_antitoxin"/>
</dbReference>
<proteinExistence type="predicted"/>
<organism evidence="1 2">
    <name type="scientific">Candidatus Nitrosotenuis uzonensis</name>
    <dbReference type="NCBI Taxonomy" id="1407055"/>
    <lineage>
        <taxon>Archaea</taxon>
        <taxon>Nitrososphaerota</taxon>
        <taxon>Candidatus Nitrosotenuis</taxon>
    </lineage>
</organism>
<accession>V6AUV6</accession>
<dbReference type="STRING" id="1407055.NITUZ_40409"/>
<dbReference type="EMBL" id="CBTY010000009">
    <property type="protein sequence ID" value="CDI06243.1"/>
    <property type="molecule type" value="Genomic_DNA"/>
</dbReference>
<name>V6AUV6_9ARCH</name>